<comment type="cofactor">
    <cofactor evidence="1">
        <name>Mg(2+)</name>
        <dbReference type="ChEBI" id="CHEBI:18420"/>
    </cofactor>
</comment>
<comment type="catalytic activity">
    <reaction evidence="10">
        <text>L-threonyl-[protein] + FAD = FMN-L-threonyl-[protein] + AMP + H(+)</text>
        <dbReference type="Rhea" id="RHEA:36847"/>
        <dbReference type="Rhea" id="RHEA-COMP:11060"/>
        <dbReference type="Rhea" id="RHEA-COMP:11061"/>
        <dbReference type="ChEBI" id="CHEBI:15378"/>
        <dbReference type="ChEBI" id="CHEBI:30013"/>
        <dbReference type="ChEBI" id="CHEBI:57692"/>
        <dbReference type="ChEBI" id="CHEBI:74257"/>
        <dbReference type="ChEBI" id="CHEBI:456215"/>
        <dbReference type="EC" id="2.7.1.180"/>
    </reaction>
</comment>
<dbReference type="PANTHER" id="PTHR30040">
    <property type="entry name" value="THIAMINE BIOSYNTHESIS LIPOPROTEIN APBE"/>
    <property type="match status" value="1"/>
</dbReference>
<evidence type="ECO:0000256" key="9">
    <source>
        <dbReference type="ARBA" id="ARBA00031306"/>
    </source>
</evidence>
<organism evidence="12 13">
    <name type="scientific">Blastopirellula retiformator</name>
    <dbReference type="NCBI Taxonomy" id="2527970"/>
    <lineage>
        <taxon>Bacteria</taxon>
        <taxon>Pseudomonadati</taxon>
        <taxon>Planctomycetota</taxon>
        <taxon>Planctomycetia</taxon>
        <taxon>Pirellulales</taxon>
        <taxon>Pirellulaceae</taxon>
        <taxon>Blastopirellula</taxon>
    </lineage>
</organism>
<dbReference type="GO" id="GO:0016740">
    <property type="term" value="F:transferase activity"/>
    <property type="evidence" value="ECO:0007669"/>
    <property type="project" value="UniProtKB-KW"/>
</dbReference>
<comment type="caution">
    <text evidence="12">The sequence shown here is derived from an EMBL/GenBank/DDBJ whole genome shotgun (WGS) entry which is preliminary data.</text>
</comment>
<dbReference type="Pfam" id="PF02424">
    <property type="entry name" value="ApbE"/>
    <property type="match status" value="1"/>
</dbReference>
<keyword evidence="5" id="KW-0808">Transferase</keyword>
<evidence type="ECO:0000256" key="6">
    <source>
        <dbReference type="ARBA" id="ARBA00022723"/>
    </source>
</evidence>
<feature type="region of interest" description="Disordered" evidence="11">
    <location>
        <begin position="22"/>
        <end position="62"/>
    </location>
</feature>
<evidence type="ECO:0000256" key="1">
    <source>
        <dbReference type="ARBA" id="ARBA00001946"/>
    </source>
</evidence>
<accession>A0A5C5UYQ6</accession>
<sequence length="385" mass="41279">MSARKSNRRDFLRGKSAVDALHDITAEPLPPPSSIKPAARPAGELAKPISPEAAAPREPEEPDSTYLIEVSRQAMACTFAIFLNAGQHRLGAEAAVAGLDLIDDLEQQLSIYRSDSEASKLNAAADYAPIKIEPGFFNLLTLAKQIHAETDGAFDVTAGPLAKIWGFYQRKGRVPSQEELAEALAKVGSQNLTLSADDHSVFYEQEEMEINLGGIGKGYALDKVADFLVNQGITNFLFHGGASSVLARGSRMRGDGAVGWRIGVPHPYLPGKRIGEVVLQDEALGTSGAAHQTFVEGGKRYGHVLDPRTGWPAAGVLSTTIVAPTATLSDALSTACFVMGPDRTAKYCEAHPEIGVLFAMEGSRRNTFELRFCGNIEEKFVPEAS</sequence>
<evidence type="ECO:0000256" key="8">
    <source>
        <dbReference type="ARBA" id="ARBA00022842"/>
    </source>
</evidence>
<keyword evidence="13" id="KW-1185">Reference proteome</keyword>
<name>A0A5C5UYQ6_9BACT</name>
<keyword evidence="4" id="KW-0285">Flavoprotein</keyword>
<dbReference type="EMBL" id="SJPF01000005">
    <property type="protein sequence ID" value="TWT30595.1"/>
    <property type="molecule type" value="Genomic_DNA"/>
</dbReference>
<keyword evidence="12" id="KW-0449">Lipoprotein</keyword>
<dbReference type="EC" id="2.7.1.180" evidence="2"/>
<keyword evidence="7" id="KW-0274">FAD</keyword>
<evidence type="ECO:0000256" key="3">
    <source>
        <dbReference type="ARBA" id="ARBA00016337"/>
    </source>
</evidence>
<dbReference type="SUPFAM" id="SSF143631">
    <property type="entry name" value="ApbE-like"/>
    <property type="match status" value="1"/>
</dbReference>
<evidence type="ECO:0000256" key="4">
    <source>
        <dbReference type="ARBA" id="ARBA00022630"/>
    </source>
</evidence>
<evidence type="ECO:0000256" key="7">
    <source>
        <dbReference type="ARBA" id="ARBA00022827"/>
    </source>
</evidence>
<keyword evidence="8" id="KW-0460">Magnesium</keyword>
<dbReference type="RefSeq" id="WP_146435112.1">
    <property type="nucleotide sequence ID" value="NZ_SJPF01000005.1"/>
</dbReference>
<dbReference type="Gene3D" id="3.10.520.10">
    <property type="entry name" value="ApbE-like domains"/>
    <property type="match status" value="1"/>
</dbReference>
<evidence type="ECO:0000313" key="13">
    <source>
        <dbReference type="Proteomes" id="UP000318878"/>
    </source>
</evidence>
<evidence type="ECO:0000256" key="11">
    <source>
        <dbReference type="SAM" id="MobiDB-lite"/>
    </source>
</evidence>
<dbReference type="GO" id="GO:0046872">
    <property type="term" value="F:metal ion binding"/>
    <property type="evidence" value="ECO:0007669"/>
    <property type="project" value="UniProtKB-KW"/>
</dbReference>
<evidence type="ECO:0000256" key="10">
    <source>
        <dbReference type="ARBA" id="ARBA00048540"/>
    </source>
</evidence>
<dbReference type="OrthoDB" id="9778595at2"/>
<evidence type="ECO:0000313" key="12">
    <source>
        <dbReference type="EMBL" id="TWT30595.1"/>
    </source>
</evidence>
<dbReference type="PANTHER" id="PTHR30040:SF2">
    <property type="entry name" value="FAD:PROTEIN FMN TRANSFERASE"/>
    <property type="match status" value="1"/>
</dbReference>
<protein>
    <recommendedName>
        <fullName evidence="3">FAD:protein FMN transferase</fullName>
        <ecNumber evidence="2">2.7.1.180</ecNumber>
    </recommendedName>
    <alternativeName>
        <fullName evidence="9">Flavin transferase</fullName>
    </alternativeName>
</protein>
<dbReference type="InterPro" id="IPR003374">
    <property type="entry name" value="ApbE-like_sf"/>
</dbReference>
<proteinExistence type="predicted"/>
<keyword evidence="6" id="KW-0479">Metal-binding</keyword>
<reference evidence="12 13" key="1">
    <citation type="submission" date="2019-02" db="EMBL/GenBank/DDBJ databases">
        <title>Deep-cultivation of Planctomycetes and their phenomic and genomic characterization uncovers novel biology.</title>
        <authorList>
            <person name="Wiegand S."/>
            <person name="Jogler M."/>
            <person name="Boedeker C."/>
            <person name="Pinto D."/>
            <person name="Vollmers J."/>
            <person name="Rivas-Marin E."/>
            <person name="Kohn T."/>
            <person name="Peeters S.H."/>
            <person name="Heuer A."/>
            <person name="Rast P."/>
            <person name="Oberbeckmann S."/>
            <person name="Bunk B."/>
            <person name="Jeske O."/>
            <person name="Meyerdierks A."/>
            <person name="Storesund J.E."/>
            <person name="Kallscheuer N."/>
            <person name="Luecker S."/>
            <person name="Lage O.M."/>
            <person name="Pohl T."/>
            <person name="Merkel B.J."/>
            <person name="Hornburger P."/>
            <person name="Mueller R.-W."/>
            <person name="Bruemmer F."/>
            <person name="Labrenz M."/>
            <person name="Spormann A.M."/>
            <person name="Op Den Camp H."/>
            <person name="Overmann J."/>
            <person name="Amann R."/>
            <person name="Jetten M.S.M."/>
            <person name="Mascher T."/>
            <person name="Medema M.H."/>
            <person name="Devos D.P."/>
            <person name="Kaster A.-K."/>
            <person name="Ovreas L."/>
            <person name="Rohde M."/>
            <person name="Galperin M.Y."/>
            <person name="Jogler C."/>
        </authorList>
    </citation>
    <scope>NUCLEOTIDE SEQUENCE [LARGE SCALE GENOMIC DNA]</scope>
    <source>
        <strain evidence="12 13">Enr8</strain>
    </source>
</reference>
<dbReference type="InterPro" id="IPR024932">
    <property type="entry name" value="ApbE"/>
</dbReference>
<evidence type="ECO:0000256" key="2">
    <source>
        <dbReference type="ARBA" id="ARBA00011955"/>
    </source>
</evidence>
<dbReference type="AlphaFoldDB" id="A0A5C5UYQ6"/>
<dbReference type="Proteomes" id="UP000318878">
    <property type="component" value="Unassembled WGS sequence"/>
</dbReference>
<evidence type="ECO:0000256" key="5">
    <source>
        <dbReference type="ARBA" id="ARBA00022679"/>
    </source>
</evidence>
<gene>
    <name evidence="12" type="primary">apbE_3</name>
    <name evidence="12" type="ORF">Enr8_41160</name>
</gene>